<dbReference type="InterPro" id="IPR011009">
    <property type="entry name" value="Kinase-like_dom_sf"/>
</dbReference>
<organism evidence="10 11">
    <name type="scientific">Ladona fulva</name>
    <name type="common">Scarce chaser dragonfly</name>
    <name type="synonym">Libellula fulva</name>
    <dbReference type="NCBI Taxonomy" id="123851"/>
    <lineage>
        <taxon>Eukaryota</taxon>
        <taxon>Metazoa</taxon>
        <taxon>Ecdysozoa</taxon>
        <taxon>Arthropoda</taxon>
        <taxon>Hexapoda</taxon>
        <taxon>Insecta</taxon>
        <taxon>Pterygota</taxon>
        <taxon>Palaeoptera</taxon>
        <taxon>Odonata</taxon>
        <taxon>Epiprocta</taxon>
        <taxon>Anisoptera</taxon>
        <taxon>Libelluloidea</taxon>
        <taxon>Libellulidae</taxon>
        <taxon>Ladona</taxon>
    </lineage>
</organism>
<feature type="binding site" evidence="7">
    <location>
        <position position="42"/>
    </location>
    <ligand>
        <name>ATP</name>
        <dbReference type="ChEBI" id="CHEBI:30616"/>
    </ligand>
</feature>
<keyword evidence="2" id="KW-0723">Serine/threonine-protein kinase</keyword>
<keyword evidence="3" id="KW-0808">Transferase</keyword>
<dbReference type="PANTHER" id="PTHR24349">
    <property type="entry name" value="SERINE/THREONINE-PROTEIN KINASE"/>
    <property type="match status" value="1"/>
</dbReference>
<dbReference type="SUPFAM" id="SSF56112">
    <property type="entry name" value="Protein kinase-like (PK-like)"/>
    <property type="match status" value="1"/>
</dbReference>
<reference evidence="10" key="2">
    <citation type="submission" date="2017-10" db="EMBL/GenBank/DDBJ databases">
        <title>Ladona fulva Genome sequencing and assembly.</title>
        <authorList>
            <person name="Murali S."/>
            <person name="Richards S."/>
            <person name="Bandaranaike D."/>
            <person name="Bellair M."/>
            <person name="Blankenburg K."/>
            <person name="Chao H."/>
            <person name="Dinh H."/>
            <person name="Doddapaneni H."/>
            <person name="Dugan-Rocha S."/>
            <person name="Elkadiri S."/>
            <person name="Gnanaolivu R."/>
            <person name="Hernandez B."/>
            <person name="Skinner E."/>
            <person name="Javaid M."/>
            <person name="Lee S."/>
            <person name="Li M."/>
            <person name="Ming W."/>
            <person name="Munidasa M."/>
            <person name="Muniz J."/>
            <person name="Nguyen L."/>
            <person name="Hughes D."/>
            <person name="Osuji N."/>
            <person name="Pu L.-L."/>
            <person name="Puazo M."/>
            <person name="Qu C."/>
            <person name="Quiroz J."/>
            <person name="Raj R."/>
            <person name="Weissenberger G."/>
            <person name="Xin Y."/>
            <person name="Zou X."/>
            <person name="Han Y."/>
            <person name="Worley K."/>
            <person name="Muzny D."/>
            <person name="Gibbs R."/>
        </authorList>
    </citation>
    <scope>NUCLEOTIDE SEQUENCE</scope>
    <source>
        <strain evidence="10">Sampled in the wild</strain>
    </source>
</reference>
<gene>
    <name evidence="10" type="ORF">J437_LFUL016182</name>
</gene>
<dbReference type="EMBL" id="KZ309362">
    <property type="protein sequence ID" value="KAG8238516.1"/>
    <property type="molecule type" value="Genomic_DNA"/>
</dbReference>
<dbReference type="InterPro" id="IPR017441">
    <property type="entry name" value="Protein_kinase_ATP_BS"/>
</dbReference>
<evidence type="ECO:0000256" key="1">
    <source>
        <dbReference type="ARBA" id="ARBA00006692"/>
    </source>
</evidence>
<evidence type="ECO:0000313" key="10">
    <source>
        <dbReference type="EMBL" id="KAG8238516.1"/>
    </source>
</evidence>
<evidence type="ECO:0000313" key="11">
    <source>
        <dbReference type="Proteomes" id="UP000792457"/>
    </source>
</evidence>
<keyword evidence="5" id="KW-0418">Kinase</keyword>
<dbReference type="AlphaFoldDB" id="A0A8K0KNC7"/>
<dbReference type="GO" id="GO:0004674">
    <property type="term" value="F:protein serine/threonine kinase activity"/>
    <property type="evidence" value="ECO:0007669"/>
    <property type="project" value="UniProtKB-KW"/>
</dbReference>
<reference evidence="10" key="1">
    <citation type="submission" date="2013-04" db="EMBL/GenBank/DDBJ databases">
        <authorList>
            <person name="Qu J."/>
            <person name="Murali S.C."/>
            <person name="Bandaranaike D."/>
            <person name="Bellair M."/>
            <person name="Blankenburg K."/>
            <person name="Chao H."/>
            <person name="Dinh H."/>
            <person name="Doddapaneni H."/>
            <person name="Downs B."/>
            <person name="Dugan-Rocha S."/>
            <person name="Elkadiri S."/>
            <person name="Gnanaolivu R.D."/>
            <person name="Hernandez B."/>
            <person name="Javaid M."/>
            <person name="Jayaseelan J.C."/>
            <person name="Lee S."/>
            <person name="Li M."/>
            <person name="Ming W."/>
            <person name="Munidasa M."/>
            <person name="Muniz J."/>
            <person name="Nguyen L."/>
            <person name="Ongeri F."/>
            <person name="Osuji N."/>
            <person name="Pu L.-L."/>
            <person name="Puazo M."/>
            <person name="Qu C."/>
            <person name="Quiroz J."/>
            <person name="Raj R."/>
            <person name="Weissenberger G."/>
            <person name="Xin Y."/>
            <person name="Zou X."/>
            <person name="Han Y."/>
            <person name="Richards S."/>
            <person name="Worley K."/>
            <person name="Muzny D."/>
            <person name="Gibbs R."/>
        </authorList>
    </citation>
    <scope>NUCLEOTIDE SEQUENCE</scope>
    <source>
        <strain evidence="10">Sampled in the wild</strain>
    </source>
</reference>
<dbReference type="Pfam" id="PF00069">
    <property type="entry name" value="Pkinase"/>
    <property type="match status" value="2"/>
</dbReference>
<dbReference type="GO" id="GO:0005524">
    <property type="term" value="F:ATP binding"/>
    <property type="evidence" value="ECO:0007669"/>
    <property type="project" value="UniProtKB-UniRule"/>
</dbReference>
<accession>A0A8K0KNC7</accession>
<dbReference type="PROSITE" id="PS50011">
    <property type="entry name" value="PROTEIN_KINASE_DOM"/>
    <property type="match status" value="1"/>
</dbReference>
<dbReference type="Proteomes" id="UP000792457">
    <property type="component" value="Unassembled WGS sequence"/>
</dbReference>
<feature type="domain" description="Protein kinase" evidence="9">
    <location>
        <begin position="13"/>
        <end position="264"/>
    </location>
</feature>
<keyword evidence="4 7" id="KW-0547">Nucleotide-binding</keyword>
<name>A0A8K0KNC7_LADFU</name>
<keyword evidence="11" id="KW-1185">Reference proteome</keyword>
<comment type="similarity">
    <text evidence="1">Belongs to the protein kinase superfamily. CAMK Ser/Thr protein kinase family.</text>
</comment>
<evidence type="ECO:0000259" key="9">
    <source>
        <dbReference type="PROSITE" id="PS50011"/>
    </source>
</evidence>
<dbReference type="PROSITE" id="PS00107">
    <property type="entry name" value="PROTEIN_KINASE_ATP"/>
    <property type="match status" value="1"/>
</dbReference>
<evidence type="ECO:0000256" key="7">
    <source>
        <dbReference type="PROSITE-ProRule" id="PRU10141"/>
    </source>
</evidence>
<evidence type="ECO:0000256" key="4">
    <source>
        <dbReference type="ARBA" id="ARBA00022741"/>
    </source>
</evidence>
<evidence type="ECO:0000256" key="3">
    <source>
        <dbReference type="ARBA" id="ARBA00022679"/>
    </source>
</evidence>
<protein>
    <recommendedName>
        <fullName evidence="9">Protein kinase domain-containing protein</fullName>
    </recommendedName>
</protein>
<keyword evidence="6 7" id="KW-0067">ATP-binding</keyword>
<evidence type="ECO:0000256" key="8">
    <source>
        <dbReference type="SAM" id="MobiDB-lite"/>
    </source>
</evidence>
<comment type="caution">
    <text evidence="10">The sequence shown here is derived from an EMBL/GenBank/DDBJ whole genome shotgun (WGS) entry which is preliminary data.</text>
</comment>
<dbReference type="InterPro" id="IPR050205">
    <property type="entry name" value="CDPK_Ser/Thr_kinases"/>
</dbReference>
<sequence length="264" mass="30235">MPYVKPNSVTDEYELRGEIGRGSFSVVRLCVHRPTKTEYAVKVLDKAKRGDCQEELEILLRYGHHPNIATLRDVYEDERHVYFVMELLRGGELFDRILRLRSFSEKEAADVMDILVHTVHYLHENGKTQKMRSKMRTPFAHAASDAPNDILRRIEEGKFDLDSGNWFSVSANAKDLVTKMLHIDPGRRITASQALHHPWLVQRSLLSAQRLQLDSHDPTVIKGAMDATYRAILQTPRAPNLGPVVMSDLARRRRKSRPKSSTDV</sequence>
<dbReference type="OrthoDB" id="63267at2759"/>
<evidence type="ECO:0000256" key="2">
    <source>
        <dbReference type="ARBA" id="ARBA00022527"/>
    </source>
</evidence>
<dbReference type="InterPro" id="IPR000719">
    <property type="entry name" value="Prot_kinase_dom"/>
</dbReference>
<dbReference type="Gene3D" id="3.30.200.20">
    <property type="entry name" value="Phosphorylase Kinase, domain 1"/>
    <property type="match status" value="1"/>
</dbReference>
<feature type="region of interest" description="Disordered" evidence="8">
    <location>
        <begin position="243"/>
        <end position="264"/>
    </location>
</feature>
<dbReference type="Gene3D" id="1.10.510.10">
    <property type="entry name" value="Transferase(Phosphotransferase) domain 1"/>
    <property type="match status" value="2"/>
</dbReference>
<evidence type="ECO:0000256" key="5">
    <source>
        <dbReference type="ARBA" id="ARBA00022777"/>
    </source>
</evidence>
<proteinExistence type="inferred from homology"/>
<evidence type="ECO:0000256" key="6">
    <source>
        <dbReference type="ARBA" id="ARBA00022840"/>
    </source>
</evidence>